<dbReference type="EMBL" id="LPZR01000049">
    <property type="protein sequence ID" value="KYO56151.1"/>
    <property type="molecule type" value="Genomic_DNA"/>
</dbReference>
<dbReference type="OrthoDB" id="9782434at2"/>
<comment type="caution">
    <text evidence="4">The sequence shown here is derived from an EMBL/GenBank/DDBJ whole genome shotgun (WGS) entry which is preliminary data.</text>
</comment>
<name>A0A162LP62_9PROT</name>
<keyword evidence="2" id="KW-0732">Signal</keyword>
<feature type="region of interest" description="Disordered" evidence="1">
    <location>
        <begin position="248"/>
        <end position="275"/>
    </location>
</feature>
<evidence type="ECO:0000259" key="3">
    <source>
        <dbReference type="Pfam" id="PF04366"/>
    </source>
</evidence>
<dbReference type="CDD" id="cd11524">
    <property type="entry name" value="SYLF"/>
    <property type="match status" value="1"/>
</dbReference>
<dbReference type="AlphaFoldDB" id="A0A162LP62"/>
<dbReference type="InterPro" id="IPR007461">
    <property type="entry name" value="Ysc84_actin-binding"/>
</dbReference>
<protein>
    <recommendedName>
        <fullName evidence="3">Ysc84 actin-binding domain-containing protein</fullName>
    </recommendedName>
</protein>
<feature type="chain" id="PRO_5007837054" description="Ysc84 actin-binding domain-containing protein" evidence="2">
    <location>
        <begin position="19"/>
        <end position="275"/>
    </location>
</feature>
<dbReference type="RefSeq" id="WP_062761998.1">
    <property type="nucleotide sequence ID" value="NZ_CP121042.1"/>
</dbReference>
<evidence type="ECO:0000313" key="4">
    <source>
        <dbReference type="EMBL" id="KYO56151.1"/>
    </source>
</evidence>
<evidence type="ECO:0000313" key="5">
    <source>
        <dbReference type="Proteomes" id="UP000075787"/>
    </source>
</evidence>
<dbReference type="Proteomes" id="UP000075787">
    <property type="component" value="Unassembled WGS sequence"/>
</dbReference>
<gene>
    <name evidence="4" type="ORF">AUP44_22470</name>
</gene>
<sequence>MRKFALLTATMLVTGGLAAPAFSAAAPTSDDTRNVAQAPTTQAPATQAPAERTQPGAVPAPRTADRDDEREDAEDIAEDRQEAQEIIAEATRVANQMASDGQARAALDKAEGVFIVPDFAQGALIIGAGGGAGVFLARTDEGWGNPAFYEMGGLSFGAQAGGESGPMAFMLMTDKAVQGFRNDDDFTLSAEAGYTFGEAKDGAAATTDNTAKDVVVWSGTEGAFAGATVSVGDISYDEDRTAAYYGAASRPDQVLDGPANNEHGGELRAALGTRG</sequence>
<reference evidence="4 5" key="1">
    <citation type="submission" date="2015-12" db="EMBL/GenBank/DDBJ databases">
        <title>Genome sequence of Tistrella mobilis MCCC 1A02139.</title>
        <authorList>
            <person name="Lu L."/>
            <person name="Lai Q."/>
            <person name="Shao Z."/>
            <person name="Qian P."/>
        </authorList>
    </citation>
    <scope>NUCLEOTIDE SEQUENCE [LARGE SCALE GENOMIC DNA]</scope>
    <source>
        <strain evidence="4 5">MCCC 1A02139</strain>
    </source>
</reference>
<dbReference type="PANTHER" id="PTHR15629:SF2">
    <property type="entry name" value="SH3 DOMAIN-CONTAINING YSC84-LIKE PROTEIN 1"/>
    <property type="match status" value="1"/>
</dbReference>
<dbReference type="InterPro" id="IPR051702">
    <property type="entry name" value="SH3_domain_YSC84-like"/>
</dbReference>
<feature type="region of interest" description="Disordered" evidence="1">
    <location>
        <begin position="23"/>
        <end position="80"/>
    </location>
</feature>
<dbReference type="PANTHER" id="PTHR15629">
    <property type="entry name" value="SH3YL1 PROTEIN"/>
    <property type="match status" value="1"/>
</dbReference>
<proteinExistence type="predicted"/>
<feature type="compositionally biased region" description="Low complexity" evidence="1">
    <location>
        <begin position="36"/>
        <end position="50"/>
    </location>
</feature>
<organism evidence="4 5">
    <name type="scientific">Tistrella mobilis</name>
    <dbReference type="NCBI Taxonomy" id="171437"/>
    <lineage>
        <taxon>Bacteria</taxon>
        <taxon>Pseudomonadati</taxon>
        <taxon>Pseudomonadota</taxon>
        <taxon>Alphaproteobacteria</taxon>
        <taxon>Geminicoccales</taxon>
        <taxon>Geminicoccaceae</taxon>
        <taxon>Tistrella</taxon>
    </lineage>
</organism>
<dbReference type="GeneID" id="97238800"/>
<feature type="signal peptide" evidence="2">
    <location>
        <begin position="1"/>
        <end position="18"/>
    </location>
</feature>
<evidence type="ECO:0000256" key="1">
    <source>
        <dbReference type="SAM" id="MobiDB-lite"/>
    </source>
</evidence>
<evidence type="ECO:0000256" key="2">
    <source>
        <dbReference type="SAM" id="SignalP"/>
    </source>
</evidence>
<accession>A0A162LP62</accession>
<feature type="compositionally biased region" description="Acidic residues" evidence="1">
    <location>
        <begin position="66"/>
        <end position="77"/>
    </location>
</feature>
<dbReference type="Pfam" id="PF04366">
    <property type="entry name" value="Ysc84"/>
    <property type="match status" value="1"/>
</dbReference>
<feature type="domain" description="Ysc84 actin-binding" evidence="3">
    <location>
        <begin position="153"/>
        <end position="269"/>
    </location>
</feature>
<dbReference type="GO" id="GO:0035091">
    <property type="term" value="F:phosphatidylinositol binding"/>
    <property type="evidence" value="ECO:0007669"/>
    <property type="project" value="TreeGrafter"/>
</dbReference>